<evidence type="ECO:0000259" key="8">
    <source>
        <dbReference type="PROSITE" id="PS50928"/>
    </source>
</evidence>
<evidence type="ECO:0000256" key="3">
    <source>
        <dbReference type="ARBA" id="ARBA00022475"/>
    </source>
</evidence>
<keyword evidence="3" id="KW-1003">Cell membrane</keyword>
<feature type="transmembrane region" description="Helical" evidence="7">
    <location>
        <begin position="222"/>
        <end position="243"/>
    </location>
</feature>
<dbReference type="GO" id="GO:0055085">
    <property type="term" value="P:transmembrane transport"/>
    <property type="evidence" value="ECO:0007669"/>
    <property type="project" value="InterPro"/>
</dbReference>
<comment type="subcellular location">
    <subcellularLocation>
        <location evidence="1 7">Cell membrane</location>
        <topology evidence="1 7">Multi-pass membrane protein</topology>
    </subcellularLocation>
</comment>
<feature type="transmembrane region" description="Helical" evidence="7">
    <location>
        <begin position="97"/>
        <end position="119"/>
    </location>
</feature>
<dbReference type="GO" id="GO:0005886">
    <property type="term" value="C:plasma membrane"/>
    <property type="evidence" value="ECO:0007669"/>
    <property type="project" value="UniProtKB-SubCell"/>
</dbReference>
<feature type="transmembrane region" description="Helical" evidence="7">
    <location>
        <begin position="125"/>
        <end position="148"/>
    </location>
</feature>
<reference evidence="9 10" key="1">
    <citation type="submission" date="2018-02" db="EMBL/GenBank/DDBJ databases">
        <authorList>
            <person name="Cohen D.B."/>
            <person name="Kent A.D."/>
        </authorList>
    </citation>
    <scope>NUCLEOTIDE SEQUENCE [LARGE SCALE GENOMIC DNA]</scope>
    <source>
        <strain evidence="9">1</strain>
    </source>
</reference>
<keyword evidence="5 7" id="KW-1133">Transmembrane helix</keyword>
<dbReference type="CDD" id="cd06261">
    <property type="entry name" value="TM_PBP2"/>
    <property type="match status" value="1"/>
</dbReference>
<keyword evidence="4 7" id="KW-0812">Transmembrane</keyword>
<dbReference type="Gene3D" id="1.10.3720.10">
    <property type="entry name" value="MetI-like"/>
    <property type="match status" value="1"/>
</dbReference>
<evidence type="ECO:0000313" key="9">
    <source>
        <dbReference type="EMBL" id="SPD85358.1"/>
    </source>
</evidence>
<gene>
    <name evidence="9" type="primary">ribX</name>
    <name evidence="9" type="ORF">MPLG2_0322</name>
</gene>
<feature type="domain" description="ABC transmembrane type-1" evidence="8">
    <location>
        <begin position="60"/>
        <end position="241"/>
    </location>
</feature>
<dbReference type="InterPro" id="IPR035906">
    <property type="entry name" value="MetI-like_sf"/>
</dbReference>
<dbReference type="OrthoDB" id="9801163at2"/>
<evidence type="ECO:0000256" key="6">
    <source>
        <dbReference type="ARBA" id="ARBA00023136"/>
    </source>
</evidence>
<protein>
    <submittedName>
        <fullName evidence="9">Riboflavin transport system permease protein RibX</fullName>
    </submittedName>
</protein>
<evidence type="ECO:0000256" key="5">
    <source>
        <dbReference type="ARBA" id="ARBA00022989"/>
    </source>
</evidence>
<organism evidence="9 10">
    <name type="scientific">Micropruina glycogenica</name>
    <dbReference type="NCBI Taxonomy" id="75385"/>
    <lineage>
        <taxon>Bacteria</taxon>
        <taxon>Bacillati</taxon>
        <taxon>Actinomycetota</taxon>
        <taxon>Actinomycetes</taxon>
        <taxon>Propionibacteriales</taxon>
        <taxon>Nocardioidaceae</taxon>
        <taxon>Micropruina</taxon>
    </lineage>
</organism>
<evidence type="ECO:0000313" key="10">
    <source>
        <dbReference type="Proteomes" id="UP000238164"/>
    </source>
</evidence>
<dbReference type="Proteomes" id="UP000238164">
    <property type="component" value="Chromosome 1"/>
</dbReference>
<dbReference type="PANTHER" id="PTHR30151:SF20">
    <property type="entry name" value="ABC TRANSPORTER PERMEASE PROTEIN HI_0355-RELATED"/>
    <property type="match status" value="1"/>
</dbReference>
<name>A0A2N9JCY2_9ACTN</name>
<keyword evidence="2 7" id="KW-0813">Transport</keyword>
<proteinExistence type="inferred from homology"/>
<dbReference type="AlphaFoldDB" id="A0A2N9JCY2"/>
<evidence type="ECO:0000256" key="4">
    <source>
        <dbReference type="ARBA" id="ARBA00022692"/>
    </source>
</evidence>
<sequence length="254" mass="26288">MTSISPQTRRLVAPLLLGLALLALWTALAGVASPVLLPGPAKVLARFWSDLITGALWPYLAVTLAEALGGCLIGAAVALPLSVAIHRSAWFSDAVQPFLGATQAIPAVALAPLLVLWIGYGLLPVVLLCALIVFFPILVAAVVGLRMVPREVVDAARLDGAGSLGLLHHVEAPLALPSLLGGFKNGFALSVTGAVVGEMVMGGSGLGTVLTVQRDAVDTTGMFATIAWLCVIAATAYSLITWWERRSAIVEALT</sequence>
<evidence type="ECO:0000256" key="7">
    <source>
        <dbReference type="RuleBase" id="RU363032"/>
    </source>
</evidence>
<dbReference type="SUPFAM" id="SSF161098">
    <property type="entry name" value="MetI-like"/>
    <property type="match status" value="1"/>
</dbReference>
<feature type="transmembrane region" description="Helical" evidence="7">
    <location>
        <begin position="56"/>
        <end position="85"/>
    </location>
</feature>
<dbReference type="EMBL" id="LT985188">
    <property type="protein sequence ID" value="SPD85358.1"/>
    <property type="molecule type" value="Genomic_DNA"/>
</dbReference>
<keyword evidence="6 7" id="KW-0472">Membrane</keyword>
<dbReference type="PROSITE" id="PS50928">
    <property type="entry name" value="ABC_TM1"/>
    <property type="match status" value="1"/>
</dbReference>
<dbReference type="RefSeq" id="WP_105184613.1">
    <property type="nucleotide sequence ID" value="NZ_BAAAGO010000024.1"/>
</dbReference>
<dbReference type="InterPro" id="IPR000515">
    <property type="entry name" value="MetI-like"/>
</dbReference>
<dbReference type="PANTHER" id="PTHR30151">
    <property type="entry name" value="ALKANE SULFONATE ABC TRANSPORTER-RELATED, MEMBRANE SUBUNIT"/>
    <property type="match status" value="1"/>
</dbReference>
<comment type="similarity">
    <text evidence="7">Belongs to the binding-protein-dependent transport system permease family.</text>
</comment>
<accession>A0A2N9JCY2</accession>
<feature type="transmembrane region" description="Helical" evidence="7">
    <location>
        <begin position="187"/>
        <end position="210"/>
    </location>
</feature>
<dbReference type="Pfam" id="PF00528">
    <property type="entry name" value="BPD_transp_1"/>
    <property type="match status" value="1"/>
</dbReference>
<dbReference type="KEGG" id="mgg:MPLG2_0322"/>
<evidence type="ECO:0000256" key="1">
    <source>
        <dbReference type="ARBA" id="ARBA00004651"/>
    </source>
</evidence>
<evidence type="ECO:0000256" key="2">
    <source>
        <dbReference type="ARBA" id="ARBA00022448"/>
    </source>
</evidence>
<keyword evidence="10" id="KW-1185">Reference proteome</keyword>